<evidence type="ECO:0000259" key="10">
    <source>
        <dbReference type="PROSITE" id="PS50109"/>
    </source>
</evidence>
<gene>
    <name evidence="11" type="ORF">ENN90_11430</name>
</gene>
<evidence type="ECO:0000256" key="8">
    <source>
        <dbReference type="ARBA" id="ARBA00023012"/>
    </source>
</evidence>
<dbReference type="Pfam" id="PF02518">
    <property type="entry name" value="HATPase_c"/>
    <property type="match status" value="1"/>
</dbReference>
<feature type="domain" description="Histidine kinase" evidence="10">
    <location>
        <begin position="70"/>
        <end position="263"/>
    </location>
</feature>
<dbReference type="InterPro" id="IPR050482">
    <property type="entry name" value="Sensor_HK_TwoCompSys"/>
</dbReference>
<dbReference type="Gene3D" id="1.20.5.1930">
    <property type="match status" value="1"/>
</dbReference>
<keyword evidence="9" id="KW-0812">Transmembrane</keyword>
<dbReference type="SMART" id="SM00387">
    <property type="entry name" value="HATPase_c"/>
    <property type="match status" value="1"/>
</dbReference>
<evidence type="ECO:0000256" key="6">
    <source>
        <dbReference type="ARBA" id="ARBA00022777"/>
    </source>
</evidence>
<evidence type="ECO:0000256" key="9">
    <source>
        <dbReference type="SAM" id="Phobius"/>
    </source>
</evidence>
<keyword evidence="9" id="KW-0472">Membrane</keyword>
<dbReference type="Proteomes" id="UP000886047">
    <property type="component" value="Unassembled WGS sequence"/>
</dbReference>
<evidence type="ECO:0000256" key="5">
    <source>
        <dbReference type="ARBA" id="ARBA00022741"/>
    </source>
</evidence>
<dbReference type="CDD" id="cd16917">
    <property type="entry name" value="HATPase_UhpB-NarQ-NarX-like"/>
    <property type="match status" value="1"/>
</dbReference>
<sequence length="263" mass="29465">MTAVGNSEIVFIYFAGTSAMIVLAGAVLFFFVSYQKRILKKELEINRIKAEQQKEILKNIFLAQEKERKRIAQDLHDEVGAMLSVVKLNVARFEKKSENKEIQSLAAETKNYLNDVIGQVRRISRALMPPSLEKLGLYYAIEELAGRVNDTGQMQVEFRKTGEPYRFDIKKELAIFRIVQELVNNSIKHAKASHIKLTIRFGSNGLGLAFADNGVGFDLEKIVNTGLGIRNLESRSQIIGAHFKMKSTPGKGTSAILFLTALT</sequence>
<evidence type="ECO:0000256" key="3">
    <source>
        <dbReference type="ARBA" id="ARBA00022553"/>
    </source>
</evidence>
<dbReference type="AlphaFoldDB" id="A0A831LYQ6"/>
<dbReference type="InterPro" id="IPR011712">
    <property type="entry name" value="Sig_transdc_His_kin_sub3_dim/P"/>
</dbReference>
<dbReference type="InterPro" id="IPR005467">
    <property type="entry name" value="His_kinase_dom"/>
</dbReference>
<comment type="catalytic activity">
    <reaction evidence="1">
        <text>ATP + protein L-histidine = ADP + protein N-phospho-L-histidine.</text>
        <dbReference type="EC" id="2.7.13.3"/>
    </reaction>
</comment>
<keyword evidence="3" id="KW-0597">Phosphoprotein</keyword>
<dbReference type="Pfam" id="PF07730">
    <property type="entry name" value="HisKA_3"/>
    <property type="match status" value="1"/>
</dbReference>
<dbReference type="InterPro" id="IPR003594">
    <property type="entry name" value="HATPase_dom"/>
</dbReference>
<keyword evidence="5" id="KW-0547">Nucleotide-binding</keyword>
<keyword evidence="7" id="KW-0067">ATP-binding</keyword>
<dbReference type="EC" id="2.7.13.3" evidence="2"/>
<keyword evidence="6 11" id="KW-0418">Kinase</keyword>
<dbReference type="PANTHER" id="PTHR24421:SF10">
    <property type="entry name" value="NITRATE_NITRITE SENSOR PROTEIN NARQ"/>
    <property type="match status" value="1"/>
</dbReference>
<evidence type="ECO:0000313" key="11">
    <source>
        <dbReference type="EMBL" id="HDR52211.1"/>
    </source>
</evidence>
<accession>A0A831LYQ6</accession>
<dbReference type="GO" id="GO:0016020">
    <property type="term" value="C:membrane"/>
    <property type="evidence" value="ECO:0007669"/>
    <property type="project" value="InterPro"/>
</dbReference>
<dbReference type="GO" id="GO:0000155">
    <property type="term" value="F:phosphorelay sensor kinase activity"/>
    <property type="evidence" value="ECO:0007669"/>
    <property type="project" value="InterPro"/>
</dbReference>
<evidence type="ECO:0000256" key="7">
    <source>
        <dbReference type="ARBA" id="ARBA00022840"/>
    </source>
</evidence>
<name>A0A831LYQ6_9BACT</name>
<keyword evidence="9" id="KW-1133">Transmembrane helix</keyword>
<dbReference type="PROSITE" id="PS50109">
    <property type="entry name" value="HIS_KIN"/>
    <property type="match status" value="1"/>
</dbReference>
<protein>
    <recommendedName>
        <fullName evidence="2">histidine kinase</fullName>
        <ecNumber evidence="2">2.7.13.3</ecNumber>
    </recommendedName>
</protein>
<dbReference type="EMBL" id="DSDK01000629">
    <property type="protein sequence ID" value="HDR52211.1"/>
    <property type="molecule type" value="Genomic_DNA"/>
</dbReference>
<dbReference type="GO" id="GO:0005524">
    <property type="term" value="F:ATP binding"/>
    <property type="evidence" value="ECO:0007669"/>
    <property type="project" value="UniProtKB-KW"/>
</dbReference>
<evidence type="ECO:0000256" key="4">
    <source>
        <dbReference type="ARBA" id="ARBA00022679"/>
    </source>
</evidence>
<feature type="transmembrane region" description="Helical" evidence="9">
    <location>
        <begin position="12"/>
        <end position="32"/>
    </location>
</feature>
<proteinExistence type="predicted"/>
<evidence type="ECO:0000256" key="2">
    <source>
        <dbReference type="ARBA" id="ARBA00012438"/>
    </source>
</evidence>
<reference evidence="11" key="1">
    <citation type="journal article" date="2020" name="mSystems">
        <title>Genome- and Community-Level Interaction Insights into Carbon Utilization and Element Cycling Functions of Hydrothermarchaeota in Hydrothermal Sediment.</title>
        <authorList>
            <person name="Zhou Z."/>
            <person name="Liu Y."/>
            <person name="Xu W."/>
            <person name="Pan J."/>
            <person name="Luo Z.H."/>
            <person name="Li M."/>
        </authorList>
    </citation>
    <scope>NUCLEOTIDE SEQUENCE [LARGE SCALE GENOMIC DNA]</scope>
    <source>
        <strain evidence="11">SpSt-1217</strain>
    </source>
</reference>
<dbReference type="PANTHER" id="PTHR24421">
    <property type="entry name" value="NITRATE/NITRITE SENSOR PROTEIN NARX-RELATED"/>
    <property type="match status" value="1"/>
</dbReference>
<dbReference type="InterPro" id="IPR036890">
    <property type="entry name" value="HATPase_C_sf"/>
</dbReference>
<dbReference type="SUPFAM" id="SSF55874">
    <property type="entry name" value="ATPase domain of HSP90 chaperone/DNA topoisomerase II/histidine kinase"/>
    <property type="match status" value="1"/>
</dbReference>
<comment type="caution">
    <text evidence="11">The sequence shown here is derived from an EMBL/GenBank/DDBJ whole genome shotgun (WGS) entry which is preliminary data.</text>
</comment>
<keyword evidence="4" id="KW-0808">Transferase</keyword>
<dbReference type="GO" id="GO:0046983">
    <property type="term" value="F:protein dimerization activity"/>
    <property type="evidence" value="ECO:0007669"/>
    <property type="project" value="InterPro"/>
</dbReference>
<organism evidence="11">
    <name type="scientific">Mariniphaga anaerophila</name>
    <dbReference type="NCBI Taxonomy" id="1484053"/>
    <lineage>
        <taxon>Bacteria</taxon>
        <taxon>Pseudomonadati</taxon>
        <taxon>Bacteroidota</taxon>
        <taxon>Bacteroidia</taxon>
        <taxon>Marinilabiliales</taxon>
        <taxon>Prolixibacteraceae</taxon>
        <taxon>Mariniphaga</taxon>
    </lineage>
</organism>
<keyword evidence="8" id="KW-0902">Two-component regulatory system</keyword>
<dbReference type="Gene3D" id="3.30.565.10">
    <property type="entry name" value="Histidine kinase-like ATPase, C-terminal domain"/>
    <property type="match status" value="1"/>
</dbReference>
<evidence type="ECO:0000256" key="1">
    <source>
        <dbReference type="ARBA" id="ARBA00000085"/>
    </source>
</evidence>